<evidence type="ECO:0000313" key="2">
    <source>
        <dbReference type="EMBL" id="QHS96861.1"/>
    </source>
</evidence>
<protein>
    <submittedName>
        <fullName evidence="2">Uncharacterized protein</fullName>
    </submittedName>
</protein>
<keyword evidence="1" id="KW-0812">Transmembrane</keyword>
<name>A0A6C0BYG4_9ZZZZ</name>
<feature type="transmembrane region" description="Helical" evidence="1">
    <location>
        <begin position="179"/>
        <end position="200"/>
    </location>
</feature>
<feature type="transmembrane region" description="Helical" evidence="1">
    <location>
        <begin position="141"/>
        <end position="167"/>
    </location>
</feature>
<accession>A0A6C0BYG4</accession>
<evidence type="ECO:0000256" key="1">
    <source>
        <dbReference type="SAM" id="Phobius"/>
    </source>
</evidence>
<keyword evidence="1" id="KW-1133">Transmembrane helix</keyword>
<reference evidence="2" key="1">
    <citation type="journal article" date="2020" name="Nature">
        <title>Giant virus diversity and host interactions through global metagenomics.</title>
        <authorList>
            <person name="Schulz F."/>
            <person name="Roux S."/>
            <person name="Paez-Espino D."/>
            <person name="Jungbluth S."/>
            <person name="Walsh D.A."/>
            <person name="Denef V.J."/>
            <person name="McMahon K.D."/>
            <person name="Konstantinidis K.T."/>
            <person name="Eloe-Fadrosh E.A."/>
            <person name="Kyrpides N.C."/>
            <person name="Woyke T."/>
        </authorList>
    </citation>
    <scope>NUCLEOTIDE SEQUENCE</scope>
    <source>
        <strain evidence="2">GVMAG-M-3300020166-5</strain>
    </source>
</reference>
<proteinExistence type="predicted"/>
<sequence>MTTKMILAIIACATAASSLMTESETHLRGNTNNAADDVNVNGDYMMNHLRGNNGRGLMQHKNRRALNGGIPSAKNIVVPCYNATSNCGINGQCRVDGAVSLCKCDDGYYSMDRSKPCDAKGKPQALMAAMWYLFGWTGGPAFALGWISLGAWILTTFCCGCCCLAEAKSSSRSEDKKGAMACFGVLNYIALVALLIYGGIMVSSSNCIDSDGVPCKKW</sequence>
<dbReference type="AlphaFoldDB" id="A0A6C0BYG4"/>
<keyword evidence="1" id="KW-0472">Membrane</keyword>
<organism evidence="2">
    <name type="scientific">viral metagenome</name>
    <dbReference type="NCBI Taxonomy" id="1070528"/>
    <lineage>
        <taxon>unclassified sequences</taxon>
        <taxon>metagenomes</taxon>
        <taxon>organismal metagenomes</taxon>
    </lineage>
</organism>
<dbReference type="EMBL" id="MN739280">
    <property type="protein sequence ID" value="QHS96861.1"/>
    <property type="molecule type" value="Genomic_DNA"/>
</dbReference>